<dbReference type="AlphaFoldDB" id="A0A1G9IKY3"/>
<evidence type="ECO:0000256" key="3">
    <source>
        <dbReference type="ARBA" id="ARBA00023277"/>
    </source>
</evidence>
<name>A0A1G9IKY3_9ACTN</name>
<sequence>MEVVICRDAAQVGIVAAEKVADRLRGRANPVIGLATGSSPLDLYAHLAKLVDEGALDLSQAYGFALDEYVGLAHEHPESYHAVIRRTVTEPLRMNPARVRVPNGMAADLVGAAQQYEEAIRAAGGVDVQVLGIGSNGHIGFNEPFTSFGSRTHRVPLTEQTRNDNARFFDSMDQVPTHALTQGLGTIMDSRTAVLVATGEHKADAVAAMIEGPVAIAMPASILQFHPDVHVVLDEAAAAKLASRDHFHKL</sequence>
<dbReference type="OrthoDB" id="9791139at2"/>
<feature type="active site" description="For ring-opening step" evidence="4">
    <location>
        <position position="136"/>
    </location>
</feature>
<reference evidence="6 7" key="1">
    <citation type="submission" date="2016-10" db="EMBL/GenBank/DDBJ databases">
        <authorList>
            <person name="de Groot N.N."/>
        </authorList>
    </citation>
    <scope>NUCLEOTIDE SEQUENCE [LARGE SCALE GENOMIC DNA]</scope>
    <source>
        <strain evidence="6 7">CGMCC 1.9159</strain>
    </source>
</reference>
<dbReference type="NCBIfam" id="NF001684">
    <property type="entry name" value="PRK00443.1-4"/>
    <property type="match status" value="1"/>
</dbReference>
<comment type="pathway">
    <text evidence="4">Amino-sugar metabolism; N-acetylneuraminate degradation; D-fructose 6-phosphate from N-acetylneuraminate: step 5/5.</text>
</comment>
<keyword evidence="2 4" id="KW-0378">Hydrolase</keyword>
<keyword evidence="3 4" id="KW-0119">Carbohydrate metabolism</keyword>
<dbReference type="Pfam" id="PF01182">
    <property type="entry name" value="Glucosamine_iso"/>
    <property type="match status" value="1"/>
</dbReference>
<dbReference type="NCBIfam" id="TIGR00502">
    <property type="entry name" value="nagB"/>
    <property type="match status" value="1"/>
</dbReference>
<evidence type="ECO:0000256" key="1">
    <source>
        <dbReference type="ARBA" id="ARBA00000644"/>
    </source>
</evidence>
<dbReference type="GO" id="GO:0006046">
    <property type="term" value="P:N-acetylglucosamine catabolic process"/>
    <property type="evidence" value="ECO:0007669"/>
    <property type="project" value="UniProtKB-UniRule"/>
</dbReference>
<comment type="similarity">
    <text evidence="4">Belongs to the glucosamine/galactosamine-6-phosphate isomerase family. NagB subfamily.</text>
</comment>
<dbReference type="InterPro" id="IPR018321">
    <property type="entry name" value="Glucosamine6P_isomerase_CS"/>
</dbReference>
<dbReference type="PROSITE" id="PS01161">
    <property type="entry name" value="GLC_GALNAC_ISOMERASE"/>
    <property type="match status" value="1"/>
</dbReference>
<comment type="function">
    <text evidence="4">Catalyzes the reversible isomerization-deamination of glucosamine 6-phosphate (GlcN6P) to form fructose 6-phosphate (Fru6P) and ammonium ion.</text>
</comment>
<dbReference type="InterPro" id="IPR004547">
    <property type="entry name" value="Glucosamine6P_isomerase"/>
</dbReference>
<dbReference type="STRING" id="686624.SAMN04488242_1000"/>
<dbReference type="PANTHER" id="PTHR11280:SF5">
    <property type="entry name" value="GLUCOSAMINE-6-PHOSPHATE ISOMERASE"/>
    <property type="match status" value="1"/>
</dbReference>
<evidence type="ECO:0000256" key="4">
    <source>
        <dbReference type="HAMAP-Rule" id="MF_01241"/>
    </source>
</evidence>
<dbReference type="Proteomes" id="UP000199475">
    <property type="component" value="Unassembled WGS sequence"/>
</dbReference>
<evidence type="ECO:0000256" key="2">
    <source>
        <dbReference type="ARBA" id="ARBA00022801"/>
    </source>
</evidence>
<evidence type="ECO:0000313" key="7">
    <source>
        <dbReference type="Proteomes" id="UP000199475"/>
    </source>
</evidence>
<dbReference type="InterPro" id="IPR037171">
    <property type="entry name" value="NagB/RpiA_transferase-like"/>
</dbReference>
<dbReference type="GO" id="GO:0019262">
    <property type="term" value="P:N-acetylneuraminate catabolic process"/>
    <property type="evidence" value="ECO:0007669"/>
    <property type="project" value="UniProtKB-UniRule"/>
</dbReference>
<dbReference type="GO" id="GO:0005975">
    <property type="term" value="P:carbohydrate metabolic process"/>
    <property type="evidence" value="ECO:0007669"/>
    <property type="project" value="InterPro"/>
</dbReference>
<dbReference type="SUPFAM" id="SSF100950">
    <property type="entry name" value="NagB/RpiA/CoA transferase-like"/>
    <property type="match status" value="1"/>
</dbReference>
<dbReference type="GO" id="GO:0042802">
    <property type="term" value="F:identical protein binding"/>
    <property type="evidence" value="ECO:0007669"/>
    <property type="project" value="TreeGrafter"/>
</dbReference>
<accession>A0A1G9IKY3</accession>
<dbReference type="GO" id="GO:0005737">
    <property type="term" value="C:cytoplasm"/>
    <property type="evidence" value="ECO:0007669"/>
    <property type="project" value="TreeGrafter"/>
</dbReference>
<organism evidence="6 7">
    <name type="scientific">Tessaracoccus oleiagri</name>
    <dbReference type="NCBI Taxonomy" id="686624"/>
    <lineage>
        <taxon>Bacteria</taxon>
        <taxon>Bacillati</taxon>
        <taxon>Actinomycetota</taxon>
        <taxon>Actinomycetes</taxon>
        <taxon>Propionibacteriales</taxon>
        <taxon>Propionibacteriaceae</taxon>
        <taxon>Tessaracoccus</taxon>
    </lineage>
</organism>
<dbReference type="GO" id="GO:0004342">
    <property type="term" value="F:glucosamine-6-phosphate deaminase activity"/>
    <property type="evidence" value="ECO:0007669"/>
    <property type="project" value="UniProtKB-UniRule"/>
</dbReference>
<dbReference type="EC" id="3.5.99.6" evidence="4"/>
<dbReference type="InterPro" id="IPR006148">
    <property type="entry name" value="Glc/Gal-6P_isomerase"/>
</dbReference>
<evidence type="ECO:0000313" key="6">
    <source>
        <dbReference type="EMBL" id="SDL25802.1"/>
    </source>
</evidence>
<dbReference type="CDD" id="cd01399">
    <property type="entry name" value="GlcN6P_deaminase"/>
    <property type="match status" value="1"/>
</dbReference>
<keyword evidence="7" id="KW-1185">Reference proteome</keyword>
<feature type="active site" description="Proton acceptor; for enolization step" evidence="4">
    <location>
        <position position="67"/>
    </location>
</feature>
<feature type="active site" description="Proton acceptor; for ring-opening step" evidence="4">
    <location>
        <position position="138"/>
    </location>
</feature>
<feature type="active site" description="For ring-opening step" evidence="4">
    <location>
        <position position="143"/>
    </location>
</feature>
<comment type="caution">
    <text evidence="4">Lacks conserved residue(s) required for the propagation of feature annotation.</text>
</comment>
<dbReference type="RefSeq" id="WP_093249593.1">
    <property type="nucleotide sequence ID" value="NZ_FNGP01000001.1"/>
</dbReference>
<feature type="domain" description="Glucosamine/galactosamine-6-phosphate isomerase" evidence="5">
    <location>
        <begin position="15"/>
        <end position="224"/>
    </location>
</feature>
<dbReference type="EMBL" id="FNGP01000001">
    <property type="protein sequence ID" value="SDL25802.1"/>
    <property type="molecule type" value="Genomic_DNA"/>
</dbReference>
<gene>
    <name evidence="4" type="primary">nagB</name>
    <name evidence="6" type="ORF">SAMN04488242_1000</name>
</gene>
<dbReference type="HAMAP" id="MF_01241">
    <property type="entry name" value="GlcN6P_deamin"/>
    <property type="match status" value="1"/>
</dbReference>
<protein>
    <recommendedName>
        <fullName evidence="4">Glucosamine-6-phosphate deaminase</fullName>
        <ecNumber evidence="4">3.5.99.6</ecNumber>
    </recommendedName>
    <alternativeName>
        <fullName evidence="4">GlcN6P deaminase</fullName>
        <shortName evidence="4">GNPDA</shortName>
    </alternativeName>
    <alternativeName>
        <fullName evidence="4">Glucosamine-6-phosphate isomerase</fullName>
    </alternativeName>
</protein>
<dbReference type="Gene3D" id="3.40.50.1360">
    <property type="match status" value="1"/>
</dbReference>
<evidence type="ECO:0000259" key="5">
    <source>
        <dbReference type="Pfam" id="PF01182"/>
    </source>
</evidence>
<dbReference type="PANTHER" id="PTHR11280">
    <property type="entry name" value="GLUCOSAMINE-6-PHOSPHATE ISOMERASE"/>
    <property type="match status" value="1"/>
</dbReference>
<dbReference type="FunFam" id="3.40.50.1360:FF:000003">
    <property type="entry name" value="Glucosamine-6-phosphate deaminase"/>
    <property type="match status" value="1"/>
</dbReference>
<comment type="catalytic activity">
    <reaction evidence="1 4">
        <text>alpha-D-glucosamine 6-phosphate + H2O = beta-D-fructose 6-phosphate + NH4(+)</text>
        <dbReference type="Rhea" id="RHEA:12172"/>
        <dbReference type="ChEBI" id="CHEBI:15377"/>
        <dbReference type="ChEBI" id="CHEBI:28938"/>
        <dbReference type="ChEBI" id="CHEBI:57634"/>
        <dbReference type="ChEBI" id="CHEBI:75989"/>
        <dbReference type="EC" id="3.5.99.6"/>
    </reaction>
</comment>
<dbReference type="UniPathway" id="UPA00629">
    <property type="reaction ID" value="UER00684"/>
</dbReference>
<dbReference type="GO" id="GO:0006043">
    <property type="term" value="P:glucosamine catabolic process"/>
    <property type="evidence" value="ECO:0007669"/>
    <property type="project" value="TreeGrafter"/>
</dbReference>
<proteinExistence type="inferred from homology"/>